<feature type="domain" description="BCD1 alpha/beta" evidence="1">
    <location>
        <begin position="9"/>
        <end position="103"/>
    </location>
</feature>
<dbReference type="PANTHER" id="PTHR13483:SF16">
    <property type="entry name" value="HIT-TYPE DOMAIN-CONTAINING PROTEIN"/>
    <property type="match status" value="1"/>
</dbReference>
<evidence type="ECO:0000313" key="3">
    <source>
        <dbReference type="EMBL" id="VDC64484.1"/>
    </source>
</evidence>
<dbReference type="EMBL" id="LS974625">
    <property type="protein sequence ID" value="CAG7867555.1"/>
    <property type="molecule type" value="Genomic_DNA"/>
</dbReference>
<dbReference type="InterPro" id="IPR051639">
    <property type="entry name" value="BCD1"/>
</dbReference>
<dbReference type="Gramene" id="A09p80220.2_BraZ1">
    <property type="protein sequence ID" value="A09p80220.2_BraZ1.CDS"/>
    <property type="gene ID" value="A09g80220.2_BraZ1"/>
</dbReference>
<dbReference type="Pfam" id="PF25790">
    <property type="entry name" value="BCD1"/>
    <property type="match status" value="1"/>
</dbReference>
<reference evidence="3" key="1">
    <citation type="submission" date="2018-11" db="EMBL/GenBank/DDBJ databases">
        <authorList>
            <consortium name="Genoscope - CEA"/>
            <person name="William W."/>
        </authorList>
    </citation>
    <scope>NUCLEOTIDE SEQUENCE</scope>
</reference>
<protein>
    <recommendedName>
        <fullName evidence="1">BCD1 alpha/beta domain-containing protein</fullName>
    </recommendedName>
</protein>
<evidence type="ECO:0000259" key="1">
    <source>
        <dbReference type="Pfam" id="PF25790"/>
    </source>
</evidence>
<sequence>MFFFALFDDVEAIHHRVGEDTSLCSVIENHLKPGPWIHKLKPFCDVDLVSLKLFIRQCPKGAKAPFKELDIKASLRQQLVKVAIVEYTVIHVYLPSQSFDFEVIRDFHHLYTTPDPNCIMATEIQKV</sequence>
<dbReference type="Proteomes" id="UP000694005">
    <property type="component" value="Chromosome A09"/>
</dbReference>
<gene>
    <name evidence="3" type="ORF">BRAA09T42095Z</name>
    <name evidence="2" type="ORF">BRAPAZ1V2_A09P80220.2</name>
</gene>
<accession>A0A3P5YLQ8</accession>
<dbReference type="PANTHER" id="PTHR13483">
    <property type="entry name" value="BOX C_D SNORNA PROTEIN 1-RELATED"/>
    <property type="match status" value="1"/>
</dbReference>
<proteinExistence type="predicted"/>
<dbReference type="AlphaFoldDB" id="A0A3P5YLQ8"/>
<dbReference type="InterPro" id="IPR057721">
    <property type="entry name" value="BCD1_alpha/beta"/>
</dbReference>
<name>A0A3P5YLQ8_BRACM</name>
<organism evidence="3">
    <name type="scientific">Brassica campestris</name>
    <name type="common">Field mustard</name>
    <dbReference type="NCBI Taxonomy" id="3711"/>
    <lineage>
        <taxon>Eukaryota</taxon>
        <taxon>Viridiplantae</taxon>
        <taxon>Streptophyta</taxon>
        <taxon>Embryophyta</taxon>
        <taxon>Tracheophyta</taxon>
        <taxon>Spermatophyta</taxon>
        <taxon>Magnoliopsida</taxon>
        <taxon>eudicotyledons</taxon>
        <taxon>Gunneridae</taxon>
        <taxon>Pentapetalae</taxon>
        <taxon>rosids</taxon>
        <taxon>malvids</taxon>
        <taxon>Brassicales</taxon>
        <taxon>Brassicaceae</taxon>
        <taxon>Brassiceae</taxon>
        <taxon>Brassica</taxon>
    </lineage>
</organism>
<dbReference type="EMBL" id="LR031568">
    <property type="protein sequence ID" value="VDC64484.1"/>
    <property type="molecule type" value="Genomic_DNA"/>
</dbReference>
<evidence type="ECO:0000313" key="2">
    <source>
        <dbReference type="EMBL" id="CAG7867555.1"/>
    </source>
</evidence>